<keyword evidence="3 6" id="KW-0521">NADP</keyword>
<dbReference type="GeneID" id="302995898"/>
<organism evidence="7 8">
    <name type="scientific">Segatella hominis</name>
    <dbReference type="NCBI Taxonomy" id="2518605"/>
    <lineage>
        <taxon>Bacteria</taxon>
        <taxon>Pseudomonadati</taxon>
        <taxon>Bacteroidota</taxon>
        <taxon>Bacteroidia</taxon>
        <taxon>Bacteroidales</taxon>
        <taxon>Prevotellaceae</taxon>
        <taxon>Segatella</taxon>
    </lineage>
</organism>
<evidence type="ECO:0000256" key="5">
    <source>
        <dbReference type="ARBA" id="ARBA00047925"/>
    </source>
</evidence>
<gene>
    <name evidence="6" type="primary">nadK</name>
    <name evidence="7" type="ORF">EXN75_11480</name>
</gene>
<dbReference type="GO" id="GO:0005737">
    <property type="term" value="C:cytoplasm"/>
    <property type="evidence" value="ECO:0007669"/>
    <property type="project" value="UniProtKB-SubCell"/>
</dbReference>
<keyword evidence="4 6" id="KW-0520">NAD</keyword>
<feature type="binding site" evidence="6">
    <location>
        <position position="82"/>
    </location>
    <ligand>
        <name>NAD(+)</name>
        <dbReference type="ChEBI" id="CHEBI:57540"/>
    </ligand>
</feature>
<comment type="cofactor">
    <cofactor evidence="6">
        <name>a divalent metal cation</name>
        <dbReference type="ChEBI" id="CHEBI:60240"/>
    </cofactor>
</comment>
<dbReference type="GO" id="GO:0019674">
    <property type="term" value="P:NAD+ metabolic process"/>
    <property type="evidence" value="ECO:0007669"/>
    <property type="project" value="InterPro"/>
</dbReference>
<proteinExistence type="inferred from homology"/>
<keyword evidence="6" id="KW-0067">ATP-binding</keyword>
<dbReference type="EC" id="2.7.1.23" evidence="6"/>
<dbReference type="GO" id="GO:0005524">
    <property type="term" value="F:ATP binding"/>
    <property type="evidence" value="ECO:0007669"/>
    <property type="project" value="UniProtKB-KW"/>
</dbReference>
<dbReference type="OrthoDB" id="9774737at2"/>
<evidence type="ECO:0000256" key="3">
    <source>
        <dbReference type="ARBA" id="ARBA00022857"/>
    </source>
</evidence>
<dbReference type="SUPFAM" id="SSF111331">
    <property type="entry name" value="NAD kinase/diacylglycerol kinase-like"/>
    <property type="match status" value="1"/>
</dbReference>
<dbReference type="GO" id="GO:0006741">
    <property type="term" value="P:NADP+ biosynthetic process"/>
    <property type="evidence" value="ECO:0007669"/>
    <property type="project" value="UniProtKB-UniRule"/>
</dbReference>
<name>A0A4Y8VBS7_9BACT</name>
<keyword evidence="6" id="KW-0547">Nucleotide-binding</keyword>
<keyword evidence="1 6" id="KW-0808">Transferase</keyword>
<comment type="subcellular location">
    <subcellularLocation>
        <location evidence="6">Cytoplasm</location>
    </subcellularLocation>
</comment>
<feature type="binding site" evidence="6">
    <location>
        <position position="180"/>
    </location>
    <ligand>
        <name>NAD(+)</name>
        <dbReference type="ChEBI" id="CHEBI:57540"/>
    </ligand>
</feature>
<comment type="function">
    <text evidence="6">Involved in the regulation of the intracellular balance of NAD and NADP, and is a key enzyme in the biosynthesis of NADP. Catalyzes specifically the phosphorylation on 2'-hydroxyl of the adenosine moiety of NAD to yield NADP.</text>
</comment>
<accession>A0A4Y8VBS7</accession>
<comment type="catalytic activity">
    <reaction evidence="5 6">
        <text>NAD(+) + ATP = ADP + NADP(+) + H(+)</text>
        <dbReference type="Rhea" id="RHEA:18629"/>
        <dbReference type="ChEBI" id="CHEBI:15378"/>
        <dbReference type="ChEBI" id="CHEBI:30616"/>
        <dbReference type="ChEBI" id="CHEBI:57540"/>
        <dbReference type="ChEBI" id="CHEBI:58349"/>
        <dbReference type="ChEBI" id="CHEBI:456216"/>
        <dbReference type="EC" id="2.7.1.23"/>
    </reaction>
</comment>
<feature type="binding site" evidence="6">
    <location>
        <begin position="191"/>
        <end position="196"/>
    </location>
    <ligand>
        <name>NAD(+)</name>
        <dbReference type="ChEBI" id="CHEBI:57540"/>
    </ligand>
</feature>
<dbReference type="PANTHER" id="PTHR20275">
    <property type="entry name" value="NAD KINASE"/>
    <property type="match status" value="1"/>
</dbReference>
<dbReference type="Gene3D" id="3.40.50.10330">
    <property type="entry name" value="Probable inorganic polyphosphate/atp-NAD kinase, domain 1"/>
    <property type="match status" value="1"/>
</dbReference>
<keyword evidence="6" id="KW-0963">Cytoplasm</keyword>
<dbReference type="HAMAP" id="MF_00361">
    <property type="entry name" value="NAD_kinase"/>
    <property type="match status" value="1"/>
</dbReference>
<feature type="active site" description="Proton acceptor" evidence="6">
    <location>
        <position position="77"/>
    </location>
</feature>
<keyword evidence="8" id="KW-1185">Reference proteome</keyword>
<dbReference type="InterPro" id="IPR017437">
    <property type="entry name" value="ATP-NAD_kinase_PpnK-typ_C"/>
</dbReference>
<dbReference type="EMBL" id="SGVY01000032">
    <property type="protein sequence ID" value="TFH78322.1"/>
    <property type="molecule type" value="Genomic_DNA"/>
</dbReference>
<reference evidence="7 8" key="1">
    <citation type="submission" date="2019-02" db="EMBL/GenBank/DDBJ databases">
        <title>Draft Genome Sequence of the Prevotella sp. BCRC 81118, Isolated from Human Feces.</title>
        <authorList>
            <person name="Huang C.-H."/>
        </authorList>
    </citation>
    <scope>NUCLEOTIDE SEQUENCE [LARGE SCALE GENOMIC DNA]</scope>
    <source>
        <strain evidence="7 8">BCRC 81118</strain>
    </source>
</reference>
<dbReference type="InterPro" id="IPR002504">
    <property type="entry name" value="NADK"/>
</dbReference>
<comment type="similarity">
    <text evidence="6">Belongs to the NAD kinase family.</text>
</comment>
<dbReference type="NCBIfam" id="NF002521">
    <property type="entry name" value="PRK01911.1"/>
    <property type="match status" value="1"/>
</dbReference>
<dbReference type="Pfam" id="PF01513">
    <property type="entry name" value="NAD_kinase"/>
    <property type="match status" value="1"/>
</dbReference>
<dbReference type="GO" id="GO:0046872">
    <property type="term" value="F:metal ion binding"/>
    <property type="evidence" value="ECO:0007669"/>
    <property type="project" value="UniProtKB-UniRule"/>
</dbReference>
<feature type="binding site" evidence="6">
    <location>
        <begin position="77"/>
        <end position="78"/>
    </location>
    <ligand>
        <name>NAD(+)</name>
        <dbReference type="ChEBI" id="CHEBI:57540"/>
    </ligand>
</feature>
<dbReference type="Proteomes" id="UP000297872">
    <property type="component" value="Unassembled WGS sequence"/>
</dbReference>
<dbReference type="InterPro" id="IPR017438">
    <property type="entry name" value="ATP-NAD_kinase_N"/>
</dbReference>
<dbReference type="GO" id="GO:0003951">
    <property type="term" value="F:NAD+ kinase activity"/>
    <property type="evidence" value="ECO:0007669"/>
    <property type="project" value="UniProtKB-UniRule"/>
</dbReference>
<dbReference type="PANTHER" id="PTHR20275:SF0">
    <property type="entry name" value="NAD KINASE"/>
    <property type="match status" value="1"/>
</dbReference>
<dbReference type="RefSeq" id="WP_134843927.1">
    <property type="nucleotide sequence ID" value="NZ_SGVY01000032.1"/>
</dbReference>
<evidence type="ECO:0000256" key="2">
    <source>
        <dbReference type="ARBA" id="ARBA00022777"/>
    </source>
</evidence>
<dbReference type="Pfam" id="PF20143">
    <property type="entry name" value="NAD_kinase_C"/>
    <property type="match status" value="1"/>
</dbReference>
<evidence type="ECO:0000256" key="6">
    <source>
        <dbReference type="HAMAP-Rule" id="MF_00361"/>
    </source>
</evidence>
<dbReference type="Gene3D" id="2.60.200.30">
    <property type="entry name" value="Probable inorganic polyphosphate/atp-NAD kinase, domain 2"/>
    <property type="match status" value="1"/>
</dbReference>
<dbReference type="GO" id="GO:0051287">
    <property type="term" value="F:NAD binding"/>
    <property type="evidence" value="ECO:0007669"/>
    <property type="project" value="UniProtKB-ARBA"/>
</dbReference>
<feature type="binding site" evidence="6">
    <location>
        <position position="215"/>
    </location>
    <ligand>
        <name>NAD(+)</name>
        <dbReference type="ChEBI" id="CHEBI:57540"/>
    </ligand>
</feature>
<keyword evidence="2 6" id="KW-0418">Kinase</keyword>
<dbReference type="InterPro" id="IPR016064">
    <property type="entry name" value="NAD/diacylglycerol_kinase_sf"/>
</dbReference>
<sequence length="296" mass="32659">MAEQHLKFAIFGNEYQAKKSVSIETILAFLEKKKAEIYVENAYYDFLVRDLQLDVKVAGVFEDYNFDVDYVISMGGDGTFLKAASKVGAKGTPIIGINMGRLGFLADVLPSEIETALDSLYAGECQIEEHAVIQVEARGGVLAGNPFALNDIAVLKRDDASMISIRTHVDGEFLVTYQADGLIVTTPTGSTAYNLSNGGPIIIPQSGSLCLTPVAPHSLNIRPIVINDTAEIQLDIESRSHNYLVAIDGRSERMTEETSLVIRKAAHSIKIVKQRNQRYFSTLREKLMWGADQRER</sequence>
<dbReference type="AlphaFoldDB" id="A0A4Y8VBS7"/>
<protein>
    <recommendedName>
        <fullName evidence="6">NAD kinase</fullName>
        <ecNumber evidence="6">2.7.1.23</ecNumber>
    </recommendedName>
    <alternativeName>
        <fullName evidence="6">ATP-dependent NAD kinase</fullName>
    </alternativeName>
</protein>
<comment type="caution">
    <text evidence="7">The sequence shown here is derived from an EMBL/GenBank/DDBJ whole genome shotgun (WGS) entry which is preliminary data.</text>
</comment>
<evidence type="ECO:0000313" key="7">
    <source>
        <dbReference type="EMBL" id="TFH78322.1"/>
    </source>
</evidence>
<comment type="caution">
    <text evidence="6">Lacks conserved residue(s) required for the propagation of feature annotation.</text>
</comment>
<evidence type="ECO:0000313" key="8">
    <source>
        <dbReference type="Proteomes" id="UP000297872"/>
    </source>
</evidence>
<evidence type="ECO:0000256" key="4">
    <source>
        <dbReference type="ARBA" id="ARBA00023027"/>
    </source>
</evidence>
<feature type="binding site" evidence="6">
    <location>
        <begin position="150"/>
        <end position="151"/>
    </location>
    <ligand>
        <name>NAD(+)</name>
        <dbReference type="ChEBI" id="CHEBI:57540"/>
    </ligand>
</feature>
<evidence type="ECO:0000256" key="1">
    <source>
        <dbReference type="ARBA" id="ARBA00022679"/>
    </source>
</evidence>